<reference evidence="2 3" key="1">
    <citation type="submission" date="2018-07" db="EMBL/GenBank/DDBJ databases">
        <title>Whole Genome Shotgun Sequence of Streptomyces spongiicola strain 531S.</title>
        <authorList>
            <person name="Dohra H."/>
            <person name="Kodani S."/>
        </authorList>
    </citation>
    <scope>NUCLEOTIDE SEQUENCE [LARGE SCALE GENOMIC DNA]</scope>
    <source>
        <strain evidence="2 3">531S</strain>
    </source>
</reference>
<accession>A0A388T419</accession>
<feature type="region of interest" description="Disordered" evidence="1">
    <location>
        <begin position="127"/>
        <end position="150"/>
    </location>
</feature>
<proteinExistence type="predicted"/>
<comment type="caution">
    <text evidence="2">The sequence shown here is derived from an EMBL/GenBank/DDBJ whole genome shotgun (WGS) entry which is preliminary data.</text>
</comment>
<protein>
    <submittedName>
        <fullName evidence="2">ATP/GTP-binding protein</fullName>
    </submittedName>
</protein>
<name>A0A388T419_9ACTN</name>
<dbReference type="AlphaFoldDB" id="A0A388T419"/>
<dbReference type="Proteomes" id="UP000265354">
    <property type="component" value="Unassembled WGS sequence"/>
</dbReference>
<feature type="compositionally biased region" description="Low complexity" evidence="1">
    <location>
        <begin position="136"/>
        <end position="150"/>
    </location>
</feature>
<evidence type="ECO:0000313" key="3">
    <source>
        <dbReference type="Proteomes" id="UP000265354"/>
    </source>
</evidence>
<sequence>MCGLDKGALGILLDETARRYEPSESVGRPVEGVREPSSLGHLTTLLNGGQDSAQYVGHRTSAATSRQYRLLSSGRDRPRSGDVRPGKMSGALEFLGKPGGKHCRMADFPDRQVCSRAGRRTGRHNVATVSPDVDLPGKGTAPTGPAGALPATIVSCPVPDVEPTGRSPDPQRALVVRRAGNSSQGRQNGDRMESVGETGEVHVLGDGDAGKNAVPIWRLSLMSIDVDDDQPCGATCDTHSEKGVRRPPSVDASLVQGGRVEAMTPAAGVQARTTRGDMAGTPAAVTVRGRGLTTVGEGMHRPAATRAPLSHGQRPTDERGL</sequence>
<organism evidence="2 3">
    <name type="scientific">Streptomyces spongiicola</name>
    <dbReference type="NCBI Taxonomy" id="1690221"/>
    <lineage>
        <taxon>Bacteria</taxon>
        <taxon>Bacillati</taxon>
        <taxon>Actinomycetota</taxon>
        <taxon>Actinomycetes</taxon>
        <taxon>Kitasatosporales</taxon>
        <taxon>Streptomycetaceae</taxon>
        <taxon>Streptomyces</taxon>
    </lineage>
</organism>
<feature type="region of interest" description="Disordered" evidence="1">
    <location>
        <begin position="295"/>
        <end position="321"/>
    </location>
</feature>
<gene>
    <name evidence="2" type="ORF">SSP531S_49640</name>
</gene>
<evidence type="ECO:0000256" key="1">
    <source>
        <dbReference type="SAM" id="MobiDB-lite"/>
    </source>
</evidence>
<evidence type="ECO:0000313" key="2">
    <source>
        <dbReference type="EMBL" id="GBQ03489.1"/>
    </source>
</evidence>
<dbReference type="EMBL" id="BGZL01000019">
    <property type="protein sequence ID" value="GBQ03489.1"/>
    <property type="molecule type" value="Genomic_DNA"/>
</dbReference>